<organism evidence="3 4">
    <name type="scientific">Salipiger bermudensis (strain DSM 26914 / JCM 13377 / KCTC 12554 / HTCC2601)</name>
    <name type="common">Pelagibaca bermudensis</name>
    <dbReference type="NCBI Taxonomy" id="314265"/>
    <lineage>
        <taxon>Bacteria</taxon>
        <taxon>Pseudomonadati</taxon>
        <taxon>Pseudomonadota</taxon>
        <taxon>Alphaproteobacteria</taxon>
        <taxon>Rhodobacterales</taxon>
        <taxon>Roseobacteraceae</taxon>
        <taxon>Salipiger</taxon>
    </lineage>
</organism>
<dbReference type="EMBL" id="AATQ01000001">
    <property type="protein sequence ID" value="EAU48678.1"/>
    <property type="molecule type" value="Genomic_DNA"/>
</dbReference>
<dbReference type="Proteomes" id="UP000006230">
    <property type="component" value="Unassembled WGS sequence"/>
</dbReference>
<feature type="compositionally biased region" description="Basic and acidic residues" evidence="1">
    <location>
        <begin position="500"/>
        <end position="509"/>
    </location>
</feature>
<comment type="caution">
    <text evidence="3">The sequence shown here is derived from an EMBL/GenBank/DDBJ whole genome shotgun (WGS) entry which is preliminary data.</text>
</comment>
<reference evidence="3 4" key="1">
    <citation type="journal article" date="2010" name="J. Bacteriol.">
        <title>Genome sequences of Pelagibaca bermudensis HTCC2601T and Maritimibacter alkaliphilus HTCC2654T, the type strains of two marine Roseobacter genera.</title>
        <authorList>
            <person name="Thrash J.C."/>
            <person name="Cho J.C."/>
            <person name="Ferriera S."/>
            <person name="Johnson J."/>
            <person name="Vergin K.L."/>
            <person name="Giovannoni S.J."/>
        </authorList>
    </citation>
    <scope>NUCLEOTIDE SEQUENCE [LARGE SCALE GENOMIC DNA]</scope>
    <source>
        <strain evidence="4">DSM 26914 / JCM 13377 / KCTC 12554 / HTCC2601</strain>
    </source>
</reference>
<dbReference type="AlphaFoldDB" id="Q0FW74"/>
<evidence type="ECO:0000313" key="3">
    <source>
        <dbReference type="EMBL" id="EAU48678.1"/>
    </source>
</evidence>
<dbReference type="Gene3D" id="3.10.450.50">
    <property type="match status" value="1"/>
</dbReference>
<accession>Q0FW74</accession>
<feature type="region of interest" description="Disordered" evidence="1">
    <location>
        <begin position="494"/>
        <end position="522"/>
    </location>
</feature>
<feature type="compositionally biased region" description="Basic and acidic residues" evidence="1">
    <location>
        <begin position="1"/>
        <end position="18"/>
    </location>
</feature>
<evidence type="ECO:0000313" key="4">
    <source>
        <dbReference type="Proteomes" id="UP000006230"/>
    </source>
</evidence>
<dbReference type="InterPro" id="IPR037401">
    <property type="entry name" value="SnoaL-like"/>
</dbReference>
<dbReference type="InterPro" id="IPR032710">
    <property type="entry name" value="NTF2-like_dom_sf"/>
</dbReference>
<dbReference type="HOGENOM" id="CLU_510768_0_0_5"/>
<gene>
    <name evidence="3" type="ORF">R2601_03858</name>
</gene>
<dbReference type="Pfam" id="PF13577">
    <property type="entry name" value="SnoaL_4"/>
    <property type="match status" value="1"/>
</dbReference>
<dbReference type="eggNOG" id="COG5517">
    <property type="taxonomic scope" value="Bacteria"/>
</dbReference>
<dbReference type="SUPFAM" id="SSF54427">
    <property type="entry name" value="NTF2-like"/>
    <property type="match status" value="1"/>
</dbReference>
<evidence type="ECO:0000259" key="2">
    <source>
        <dbReference type="Pfam" id="PF13577"/>
    </source>
</evidence>
<keyword evidence="4" id="KW-1185">Reference proteome</keyword>
<name>Q0FW74_SALBH</name>
<dbReference type="CDD" id="cd00531">
    <property type="entry name" value="NTF2_like"/>
    <property type="match status" value="1"/>
</dbReference>
<dbReference type="STRING" id="314265.R2601_03858"/>
<sequence>MRKPAARERRQADRKPDHGGVLVLPGILGHEILRTGGCEPRLERPRVERTAIDRPGALKAPALGQRAGMDRLEPGIPHDLRDHGGGLFVVAGDGQGGGAAGRGRLATLLEMRRHDRVERLDDAGLGQLALQLAAGGLAAALELGKHAVATGIVVAGVDHDALAYGFGRKGVEGIERYGDHRDIAELRRLLGRAPMTAERLGGLANRLGTARIADHQLVPLRGEPGDEGAGDAPGADDTDLHGRSSHLCHKPPGGAASSLSVGQAGRRFGPFPDIRARCHAFPPPGIGGDYVRRCRLSPERAQPAYCLPRRDPPPERGHNHWGETMASAEPSLEQKVAELWDREQIRQCLVRYCRGVDRFDRALILSAFHPDCLDEHGKFVGTPEEFVEWALGQHGAAHLSHQHCLLNQTVEIEGDTAHSETYFMFVCMNRKGKPLTLGGGRYVDRLEKRDGEWRIAARVTLRDWSMMDEIPDMDDLTSFTSTRAILPEPVKAFMNAGRGPARDPSDPSYDRPLTVDPSRRDGYLEMMAKTEKA</sequence>
<feature type="domain" description="SnoaL-like" evidence="2">
    <location>
        <begin position="338"/>
        <end position="458"/>
    </location>
</feature>
<feature type="region of interest" description="Disordered" evidence="1">
    <location>
        <begin position="1"/>
        <end position="20"/>
    </location>
</feature>
<evidence type="ECO:0000256" key="1">
    <source>
        <dbReference type="SAM" id="MobiDB-lite"/>
    </source>
</evidence>
<feature type="region of interest" description="Disordered" evidence="1">
    <location>
        <begin position="220"/>
        <end position="262"/>
    </location>
</feature>
<proteinExistence type="predicted"/>
<protein>
    <recommendedName>
        <fullName evidence="2">SnoaL-like domain-containing protein</fullName>
    </recommendedName>
</protein>
<feature type="compositionally biased region" description="Acidic residues" evidence="1">
    <location>
        <begin position="225"/>
        <end position="237"/>
    </location>
</feature>